<dbReference type="Pfam" id="PF09981">
    <property type="entry name" value="DUF2218"/>
    <property type="match status" value="1"/>
</dbReference>
<dbReference type="InterPro" id="IPR014543">
    <property type="entry name" value="UCP028291"/>
</dbReference>
<evidence type="ECO:0000313" key="2">
    <source>
        <dbReference type="Proteomes" id="UP001327459"/>
    </source>
</evidence>
<sequence length="97" mass="11157">MITLSGTTETPLASTYLDRLCRHFAKKISVEHDETTGHARFPFGECRLEAGDTALHFHCRADDSASLEKIMDVIERHVWMFTKRNPLTVTWEEPQSH</sequence>
<name>A0ABZ0YWX7_9GAMM</name>
<organism evidence="1 2">
    <name type="scientific">Guyparkeria halophila</name>
    <dbReference type="NCBI Taxonomy" id="47960"/>
    <lineage>
        <taxon>Bacteria</taxon>
        <taxon>Pseudomonadati</taxon>
        <taxon>Pseudomonadota</taxon>
        <taxon>Gammaproteobacteria</taxon>
        <taxon>Chromatiales</taxon>
        <taxon>Thioalkalibacteraceae</taxon>
        <taxon>Guyparkeria</taxon>
    </lineage>
</organism>
<proteinExistence type="predicted"/>
<dbReference type="Proteomes" id="UP001327459">
    <property type="component" value="Chromosome"/>
</dbReference>
<dbReference type="RefSeq" id="WP_322521670.1">
    <property type="nucleotide sequence ID" value="NZ_CP140153.1"/>
</dbReference>
<evidence type="ECO:0000313" key="1">
    <source>
        <dbReference type="EMBL" id="WQH16681.1"/>
    </source>
</evidence>
<keyword evidence="2" id="KW-1185">Reference proteome</keyword>
<accession>A0ABZ0YWX7</accession>
<reference evidence="1 2" key="1">
    <citation type="submission" date="2023-11" db="EMBL/GenBank/DDBJ databases">
        <title>MicrobeMod: A computational toolkit for identifying prokaryotic methylation and restriction-modification with nanopore sequencing.</title>
        <authorList>
            <person name="Crits-Christoph A."/>
            <person name="Kang S.C."/>
            <person name="Lee H."/>
            <person name="Ostrov N."/>
        </authorList>
    </citation>
    <scope>NUCLEOTIDE SEQUENCE [LARGE SCALE GENOMIC DNA]</scope>
    <source>
        <strain evidence="1 2">ATCC 49870</strain>
    </source>
</reference>
<protein>
    <submittedName>
        <fullName evidence="1">DUF2218 domain-containing protein</fullName>
    </submittedName>
</protein>
<dbReference type="EMBL" id="CP140153">
    <property type="protein sequence ID" value="WQH16681.1"/>
    <property type="molecule type" value="Genomic_DNA"/>
</dbReference>
<dbReference type="Gene3D" id="3.30.310.50">
    <property type="entry name" value="Alpha-D-phosphohexomutase, C-terminal domain"/>
    <property type="match status" value="1"/>
</dbReference>
<gene>
    <name evidence="1" type="ORF">SR882_01920</name>
</gene>